<organism evidence="1 2">
    <name type="scientific">Endocarpon pusillum (strain Z07020 / HMAS-L-300199)</name>
    <name type="common">Lichen-forming fungus</name>
    <dbReference type="NCBI Taxonomy" id="1263415"/>
    <lineage>
        <taxon>Eukaryota</taxon>
        <taxon>Fungi</taxon>
        <taxon>Dikarya</taxon>
        <taxon>Ascomycota</taxon>
        <taxon>Pezizomycotina</taxon>
        <taxon>Eurotiomycetes</taxon>
        <taxon>Chaetothyriomycetidae</taxon>
        <taxon>Verrucariales</taxon>
        <taxon>Verrucariaceae</taxon>
        <taxon>Endocarpon</taxon>
    </lineage>
</organism>
<dbReference type="AlphaFoldDB" id="U1HDX5"/>
<dbReference type="EMBL" id="KE721526">
    <property type="protein sequence ID" value="ERF68230.1"/>
    <property type="molecule type" value="Genomic_DNA"/>
</dbReference>
<protein>
    <submittedName>
        <fullName evidence="1">Uncharacterized protein</fullName>
    </submittedName>
</protein>
<dbReference type="HOGENOM" id="CLU_679767_0_0_1"/>
<evidence type="ECO:0000313" key="1">
    <source>
        <dbReference type="EMBL" id="ERF68230.1"/>
    </source>
</evidence>
<sequence>MAEALAIALAIATLISGFSASVVLVDKFKAKLKDHREGRVKLTELEKLQQSLIQAKSTVQSTYDTQYQLHGQRIRTGDDLARYILFALAAQQEVLLKNLQSVEFESLEVQPLISKIDSTRSAATNCLKELAARAERLDRPMQLTLQMKAALLKDYQGLCPSAAMYREGKAHRSQLGAMSSNKGKFSCHSCGATITATKLRIPDANATGWVLINLSGLYRAHCHAGRGWTCIWDPRAPSCYSVFQDEKRLLKHMLAIHLGNNENDVGVTVDWPADVRCGDLEKCGFMVVVNGVEMQNLAGKLVVPRPRIITTARTTSEISLMSDVSTTAAGVNPRVSNLTSEATGGIALSGIGPRAQEAAEMPCLAVDGRHQMPAGMSSYATQVRHEMPVNRRFELPGDGRFELPA</sequence>
<dbReference type="GeneID" id="19243514"/>
<reference evidence="2" key="1">
    <citation type="journal article" date="2014" name="BMC Genomics">
        <title>Genome characteristics reveal the impact of lichenization on lichen-forming fungus Endocarpon pusillum Hedwig (Verrucariales, Ascomycota).</title>
        <authorList>
            <person name="Wang Y.-Y."/>
            <person name="Liu B."/>
            <person name="Zhang X.-Y."/>
            <person name="Zhou Q.-M."/>
            <person name="Zhang T."/>
            <person name="Li H."/>
            <person name="Yu Y.-F."/>
            <person name="Zhang X.-L."/>
            <person name="Hao X.-Y."/>
            <person name="Wang M."/>
            <person name="Wang L."/>
            <person name="Wei J.-C."/>
        </authorList>
    </citation>
    <scope>NUCLEOTIDE SEQUENCE [LARGE SCALE GENOMIC DNA]</scope>
    <source>
        <strain evidence="2">Z07020 / HMAS-L-300199</strain>
    </source>
</reference>
<dbReference type="Proteomes" id="UP000019373">
    <property type="component" value="Unassembled WGS sequence"/>
</dbReference>
<dbReference type="RefSeq" id="XP_007806135.1">
    <property type="nucleotide sequence ID" value="XM_007807944.1"/>
</dbReference>
<dbReference type="OrthoDB" id="5309037at2759"/>
<gene>
    <name evidence="1" type="ORF">EPUS_08667</name>
</gene>
<proteinExistence type="predicted"/>
<name>U1HDX5_ENDPU</name>
<evidence type="ECO:0000313" key="2">
    <source>
        <dbReference type="Proteomes" id="UP000019373"/>
    </source>
</evidence>
<keyword evidence="2" id="KW-1185">Reference proteome</keyword>
<accession>U1HDX5</accession>